<sequence>MNDAVMWAIVKSGNYSAAVDAAQFYSPEGHLWLGHYIMLIEAALHHGRYSDVISAVKHGPMRASDFRSIGRALIAHSRWKEFGELVLIGREMLIDAARAELAGRIADGDYDNAWILATACEHTFTQAECDLLARAHVKKHSAFPFGFEKRGVSPVLKPSQEVFEEMLQRWLVGWTTNVINRDVCPWDHIADIAAHLDRKLTSAEVVRIVDTLKARYPHLTYFAGVFDTIIECCDDAEGVDYILRHSKRCNNWLKWACERPASAEMRKELLHEMLTRHEIYAAARLAQVLGTELAPDVFMQEIAHHLQTNQVERAVEIMIKFLPTDAAAELVLPKCLSDGLPTTTAKVIPFLGRELSVAERSTLVQGAIVYYWVNSRSSQALEAAIDYVRAGVTPEVLHEFVTACTSVKDVYFQRTLITAGILNAPAKAA</sequence>
<dbReference type="STRING" id="1798682.A3C15_01755"/>
<dbReference type="EMBL" id="MFQD01000031">
    <property type="protein sequence ID" value="OGH67907.1"/>
    <property type="molecule type" value="Genomic_DNA"/>
</dbReference>
<proteinExistence type="predicted"/>
<gene>
    <name evidence="1" type="ORF">A3C15_01755</name>
</gene>
<reference evidence="1 2" key="1">
    <citation type="journal article" date="2016" name="Nat. Commun.">
        <title>Thousands of microbial genomes shed light on interconnected biogeochemical processes in an aquifer system.</title>
        <authorList>
            <person name="Anantharaman K."/>
            <person name="Brown C.T."/>
            <person name="Hug L.A."/>
            <person name="Sharon I."/>
            <person name="Castelle C.J."/>
            <person name="Probst A.J."/>
            <person name="Thomas B.C."/>
            <person name="Singh A."/>
            <person name="Wilkins M.J."/>
            <person name="Karaoz U."/>
            <person name="Brodie E.L."/>
            <person name="Williams K.H."/>
            <person name="Hubbard S.S."/>
            <person name="Banfield J.F."/>
        </authorList>
    </citation>
    <scope>NUCLEOTIDE SEQUENCE [LARGE SCALE GENOMIC DNA]</scope>
</reference>
<evidence type="ECO:0000313" key="1">
    <source>
        <dbReference type="EMBL" id="OGH67907.1"/>
    </source>
</evidence>
<accession>A0A1F6M8E3</accession>
<protein>
    <submittedName>
        <fullName evidence="1">Uncharacterized protein</fullName>
    </submittedName>
</protein>
<comment type="caution">
    <text evidence="1">The sequence shown here is derived from an EMBL/GenBank/DDBJ whole genome shotgun (WGS) entry which is preliminary data.</text>
</comment>
<evidence type="ECO:0000313" key="2">
    <source>
        <dbReference type="Proteomes" id="UP000176532"/>
    </source>
</evidence>
<organism evidence="1 2">
    <name type="scientific">Candidatus Magasanikbacteria bacterium RIFCSPHIGHO2_02_FULL_50_9b</name>
    <dbReference type="NCBI Taxonomy" id="1798682"/>
    <lineage>
        <taxon>Bacteria</taxon>
        <taxon>Candidatus Magasanikiibacteriota</taxon>
    </lineage>
</organism>
<dbReference type="Proteomes" id="UP000176532">
    <property type="component" value="Unassembled WGS sequence"/>
</dbReference>
<name>A0A1F6M8E3_9BACT</name>
<dbReference type="AlphaFoldDB" id="A0A1F6M8E3"/>